<sequence length="747" mass="83762">MVRIKACGPPSTVQLQRVQAPSELTSVNKMASVQIKPQLEHGNPVRSEVRQRQYLTQSQSLQMVQIMLHVSFGTLFYLRELLPLPCFDDRDLKEAQREHNVSYGEFVGEKVHPQSSLETPFGKGKRGQPLKIIVRGADPKADNILDVLETGVFDALSKNVLEALQLTIFADKESPDNVLETYTFSFRYTGGSSDVNRRLASMSIDNMGCVADMKYVQTARIGLETIIRRLITLSTFLPTLPNKRNLGIHLFYTQDCPPEYEPPGFTTARDETINYPRDDNWRKESQSCGKMDSGWHVVGLNVTSLKWIGPSLGDLEAVPKIPPQLEYGEVAKRSDDIGFSDGKDSPQSSQEMAPYPDSDIPPTQPINQDNPAEKQAETTPEIVPIVSLSPEKIIKIREFQSAGKPSLSTDEFLSEQDQGVVRCQCGWEGEEAGMIQCAFCFKHQHARCYGFENTGDHRIPDVHTCYQCLLEQDEPAVLRDMGSLVLLRRAVRIVLNEGFPNRTSEFMQKLRCNGQTVIQVTDLLRKKGILQATPGYKAKGFLQKGLPKFSVSASDDVRQKIDREILDPMLKIKHYQYVYPGSNESTILEPDTEKTDAAVDDLSIQIQDAGVKKQKENSQTPSHSMRSSDADSPSVPGARQTRKRTQMLESMEKMRQAEESEKARKSIQREFTSKLRGADTGKRGPVQKANVNAPQVTTTPKTTPQKRSPPQSFNEGELRRSSRKRRKTSNYAKPIDVGAETSDYQST</sequence>
<dbReference type="EMBL" id="JAOPJF010000011">
    <property type="protein sequence ID" value="KAK1147620.1"/>
    <property type="molecule type" value="Genomic_DNA"/>
</dbReference>
<keyword evidence="2" id="KW-1185">Reference proteome</keyword>
<reference evidence="1 2" key="1">
    <citation type="journal article" date="2023" name="ACS Omega">
        <title>Identification of the Neoaspergillic Acid Biosynthesis Gene Cluster by Establishing an In Vitro CRISPR-Ribonucleoprotein Genetic System in Aspergillus melleus.</title>
        <authorList>
            <person name="Yuan B."/>
            <person name="Grau M.F."/>
            <person name="Murata R.M."/>
            <person name="Torok T."/>
            <person name="Venkateswaran K."/>
            <person name="Stajich J.E."/>
            <person name="Wang C.C.C."/>
        </authorList>
    </citation>
    <scope>NUCLEOTIDE SEQUENCE [LARGE SCALE GENOMIC DNA]</scope>
    <source>
        <strain evidence="1 2">IMV 1140</strain>
    </source>
</reference>
<gene>
    <name evidence="1" type="ORF">N8T08_000962</name>
</gene>
<protein>
    <submittedName>
        <fullName evidence="1">Uncharacterized protein</fullName>
    </submittedName>
</protein>
<accession>A0ACC3BAZ1</accession>
<dbReference type="Proteomes" id="UP001177260">
    <property type="component" value="Unassembled WGS sequence"/>
</dbReference>
<comment type="caution">
    <text evidence="1">The sequence shown here is derived from an EMBL/GenBank/DDBJ whole genome shotgun (WGS) entry which is preliminary data.</text>
</comment>
<evidence type="ECO:0000313" key="1">
    <source>
        <dbReference type="EMBL" id="KAK1147620.1"/>
    </source>
</evidence>
<name>A0ACC3BAZ1_9EURO</name>
<proteinExistence type="predicted"/>
<evidence type="ECO:0000313" key="2">
    <source>
        <dbReference type="Proteomes" id="UP001177260"/>
    </source>
</evidence>
<organism evidence="1 2">
    <name type="scientific">Aspergillus melleus</name>
    <dbReference type="NCBI Taxonomy" id="138277"/>
    <lineage>
        <taxon>Eukaryota</taxon>
        <taxon>Fungi</taxon>
        <taxon>Dikarya</taxon>
        <taxon>Ascomycota</taxon>
        <taxon>Pezizomycotina</taxon>
        <taxon>Eurotiomycetes</taxon>
        <taxon>Eurotiomycetidae</taxon>
        <taxon>Eurotiales</taxon>
        <taxon>Aspergillaceae</taxon>
        <taxon>Aspergillus</taxon>
        <taxon>Aspergillus subgen. Circumdati</taxon>
    </lineage>
</organism>